<evidence type="ECO:0008006" key="5">
    <source>
        <dbReference type="Google" id="ProtNLM"/>
    </source>
</evidence>
<dbReference type="InterPro" id="IPR001387">
    <property type="entry name" value="Cro/C1-type_HTH"/>
</dbReference>
<dbReference type="SMART" id="SM00347">
    <property type="entry name" value="HTH_MARR"/>
    <property type="match status" value="1"/>
</dbReference>
<dbReference type="InterPro" id="IPR010982">
    <property type="entry name" value="Lambda_DNA-bd_dom_sf"/>
</dbReference>
<evidence type="ECO:0000259" key="2">
    <source>
        <dbReference type="PROSITE" id="PS50995"/>
    </source>
</evidence>
<dbReference type="PRINTS" id="PR00598">
    <property type="entry name" value="HTHMARR"/>
</dbReference>
<dbReference type="PANTHER" id="PTHR33164">
    <property type="entry name" value="TRANSCRIPTIONAL REGULATOR, MARR FAMILY"/>
    <property type="match status" value="1"/>
</dbReference>
<dbReference type="Proteomes" id="UP000248631">
    <property type="component" value="Unassembled WGS sequence"/>
</dbReference>
<dbReference type="PROSITE" id="PS50943">
    <property type="entry name" value="HTH_CROC1"/>
    <property type="match status" value="1"/>
</dbReference>
<dbReference type="Gene3D" id="1.10.10.10">
    <property type="entry name" value="Winged helix-like DNA-binding domain superfamily/Winged helix DNA-binding domain"/>
    <property type="match status" value="1"/>
</dbReference>
<reference evidence="3 4" key="1">
    <citation type="submission" date="2014-12" db="EMBL/GenBank/DDBJ databases">
        <title>Complete genome sequence of Herbaspirillum rubrisubalbicans Os38.</title>
        <authorList>
            <person name="Chen M."/>
            <person name="An Q."/>
        </authorList>
    </citation>
    <scope>NUCLEOTIDE SEQUENCE [LARGE SCALE GENOMIC DNA]</scope>
    <source>
        <strain evidence="3 4">Os38</strain>
    </source>
</reference>
<dbReference type="InterPro" id="IPR036388">
    <property type="entry name" value="WH-like_DNA-bd_sf"/>
</dbReference>
<comment type="caution">
    <text evidence="3">The sequence shown here is derived from an EMBL/GenBank/DDBJ whole genome shotgun (WGS) entry which is preliminary data.</text>
</comment>
<accession>A0ABX9C7R9</accession>
<proteinExistence type="predicted"/>
<dbReference type="SUPFAM" id="SSF46785">
    <property type="entry name" value="Winged helix' DNA-binding domain"/>
    <property type="match status" value="1"/>
</dbReference>
<dbReference type="InterPro" id="IPR000835">
    <property type="entry name" value="HTH_MarR-typ"/>
</dbReference>
<evidence type="ECO:0000313" key="3">
    <source>
        <dbReference type="EMBL" id="RAM66783.1"/>
    </source>
</evidence>
<dbReference type="Pfam" id="PF12802">
    <property type="entry name" value="MarR_2"/>
    <property type="match status" value="1"/>
</dbReference>
<dbReference type="InterPro" id="IPR039422">
    <property type="entry name" value="MarR/SlyA-like"/>
</dbReference>
<dbReference type="EMBL" id="JUGD01000001">
    <property type="protein sequence ID" value="RAM66783.1"/>
    <property type="molecule type" value="Genomic_DNA"/>
</dbReference>
<organism evidence="3 4">
    <name type="scientific">Herbaspirillum rubrisubalbicans</name>
    <dbReference type="NCBI Taxonomy" id="80842"/>
    <lineage>
        <taxon>Bacteria</taxon>
        <taxon>Pseudomonadati</taxon>
        <taxon>Pseudomonadota</taxon>
        <taxon>Betaproteobacteria</taxon>
        <taxon>Burkholderiales</taxon>
        <taxon>Oxalobacteraceae</taxon>
        <taxon>Herbaspirillum</taxon>
    </lineage>
</organism>
<dbReference type="Gene3D" id="1.10.260.40">
    <property type="entry name" value="lambda repressor-like DNA-binding domains"/>
    <property type="match status" value="1"/>
</dbReference>
<dbReference type="CDD" id="cd00093">
    <property type="entry name" value="HTH_XRE"/>
    <property type="match status" value="1"/>
</dbReference>
<feature type="domain" description="HTH marR-type" evidence="2">
    <location>
        <begin position="119"/>
        <end position="254"/>
    </location>
</feature>
<evidence type="ECO:0000259" key="1">
    <source>
        <dbReference type="PROSITE" id="PS50943"/>
    </source>
</evidence>
<gene>
    <name evidence="3" type="ORF">RB24_00275</name>
</gene>
<feature type="domain" description="HTH cro/C1-type" evidence="1">
    <location>
        <begin position="19"/>
        <end position="72"/>
    </location>
</feature>
<dbReference type="PANTHER" id="PTHR33164:SF104">
    <property type="entry name" value="TRANSCRIPTIONAL REGULATORY PROTEIN"/>
    <property type="match status" value="1"/>
</dbReference>
<dbReference type="Pfam" id="PF01381">
    <property type="entry name" value="HTH_3"/>
    <property type="match status" value="1"/>
</dbReference>
<keyword evidence="4" id="KW-1185">Reference proteome</keyword>
<dbReference type="SMART" id="SM00530">
    <property type="entry name" value="HTH_XRE"/>
    <property type="match status" value="1"/>
</dbReference>
<dbReference type="PROSITE" id="PS50995">
    <property type="entry name" value="HTH_MARR_2"/>
    <property type="match status" value="1"/>
</dbReference>
<name>A0ABX9C7R9_9BURK</name>
<evidence type="ECO:0000313" key="4">
    <source>
        <dbReference type="Proteomes" id="UP000248631"/>
    </source>
</evidence>
<sequence length="268" mass="28990">MPEPMPDQTAPMAAFAAQLKQARQAKGWSQRALARACGLHQPQVARAEAGHDVQLSTLVALASALGCTLALAPYPTLPQPAHTALTSCVTDTSAPVAGDRIDANLASYQRAWPSINPLAFALVARILRTAQFVERAVEEVAAKHGINGGELMLLGALRRAGPPFENTPTELRRLFMISLPGITKRLDRLGARGLLERRPAPLDGRVTLIRLLPAGHAVLDDAVGKDMSREFKILHDMPESKSRPLSLLLQELLRGFEKKDMPKGRESA</sequence>
<dbReference type="RefSeq" id="WP_112067434.1">
    <property type="nucleotide sequence ID" value="NZ_JALJXK010000001.1"/>
</dbReference>
<protein>
    <recommendedName>
        <fullName evidence="5">HTH cro/C1-type domain-containing protein</fullName>
    </recommendedName>
</protein>
<dbReference type="InterPro" id="IPR036390">
    <property type="entry name" value="WH_DNA-bd_sf"/>
</dbReference>
<dbReference type="SUPFAM" id="SSF47413">
    <property type="entry name" value="lambda repressor-like DNA-binding domains"/>
    <property type="match status" value="1"/>
</dbReference>